<dbReference type="PRINTS" id="PR00261">
    <property type="entry name" value="LDLRECEPTOR"/>
</dbReference>
<dbReference type="GO" id="GO:0016787">
    <property type="term" value="F:hydrolase activity"/>
    <property type="evidence" value="ECO:0007669"/>
    <property type="project" value="UniProtKB-KW"/>
</dbReference>
<feature type="disulfide bond" evidence="14">
    <location>
        <begin position="1026"/>
        <end position="1038"/>
    </location>
</feature>
<dbReference type="PROSITE" id="PS01186">
    <property type="entry name" value="EGF_2"/>
    <property type="match status" value="1"/>
</dbReference>
<dbReference type="FunFam" id="2.120.10.30:FF:000241">
    <property type="entry name" value="Low-density lipoprotein receptor-related protein 6"/>
    <property type="match status" value="2"/>
</dbReference>
<dbReference type="InterPro" id="IPR000033">
    <property type="entry name" value="LDLR_classB_rpt"/>
</dbReference>
<feature type="disulfide bond" evidence="13">
    <location>
        <begin position="201"/>
        <end position="211"/>
    </location>
</feature>
<feature type="repeat" description="LDL-receptor class B" evidence="15">
    <location>
        <begin position="660"/>
        <end position="702"/>
    </location>
</feature>
<dbReference type="GO" id="GO:0043139">
    <property type="term" value="F:5'-3' DNA helicase activity"/>
    <property type="evidence" value="ECO:0007669"/>
    <property type="project" value="UniProtKB-EC"/>
</dbReference>
<feature type="domain" description="EGF-like" evidence="17">
    <location>
        <begin position="197"/>
        <end position="236"/>
    </location>
</feature>
<evidence type="ECO:0000256" key="1">
    <source>
        <dbReference type="ARBA" id="ARBA00004167"/>
    </source>
</evidence>
<evidence type="ECO:0000259" key="17">
    <source>
        <dbReference type="PROSITE" id="PS50026"/>
    </source>
</evidence>
<dbReference type="InterPro" id="IPR002172">
    <property type="entry name" value="LDrepeatLR_classA_rpt"/>
</dbReference>
<feature type="disulfide bond" evidence="14">
    <location>
        <begin position="1033"/>
        <end position="1051"/>
    </location>
</feature>
<dbReference type="SMART" id="SM00179">
    <property type="entry name" value="EGF_CA"/>
    <property type="match status" value="1"/>
</dbReference>
<dbReference type="PANTHER" id="PTHR22722">
    <property type="entry name" value="LOW-DENSITY LIPOPROTEIN RECEPTOR-RELATED PROTEIN 2-RELATED"/>
    <property type="match status" value="1"/>
</dbReference>
<dbReference type="InterPro" id="IPR000742">
    <property type="entry name" value="EGF"/>
</dbReference>
<dbReference type="Pfam" id="PF05970">
    <property type="entry name" value="PIF1"/>
    <property type="match status" value="1"/>
</dbReference>
<dbReference type="InterPro" id="IPR018097">
    <property type="entry name" value="EGF_Ca-bd_CS"/>
</dbReference>
<dbReference type="PROSITE" id="PS51120">
    <property type="entry name" value="LDLRB"/>
    <property type="match status" value="2"/>
</dbReference>
<dbReference type="InterPro" id="IPR000152">
    <property type="entry name" value="EGF-type_Asp/Asn_hydroxyl_site"/>
</dbReference>
<keyword evidence="6" id="KW-0732">Signal</keyword>
<evidence type="ECO:0000256" key="16">
    <source>
        <dbReference type="RuleBase" id="RU363044"/>
    </source>
</evidence>
<feature type="disulfide bond" evidence="14">
    <location>
        <begin position="1045"/>
        <end position="1060"/>
    </location>
</feature>
<comment type="caution">
    <text evidence="13">Lacks conserved residue(s) required for the propagation of feature annotation.</text>
</comment>
<name>A0AAU9UGV3_EUPED</name>
<dbReference type="GO" id="GO:0043235">
    <property type="term" value="C:receptor complex"/>
    <property type="evidence" value="ECO:0007669"/>
    <property type="project" value="TreeGrafter"/>
</dbReference>
<evidence type="ECO:0000313" key="19">
    <source>
        <dbReference type="Proteomes" id="UP001153954"/>
    </source>
</evidence>
<dbReference type="PROSITE" id="PS50068">
    <property type="entry name" value="LDLRA_2"/>
    <property type="match status" value="9"/>
</dbReference>
<feature type="disulfide bond" evidence="14">
    <location>
        <begin position="899"/>
        <end position="911"/>
    </location>
</feature>
<keyword evidence="16" id="KW-0547">Nucleotide-binding</keyword>
<dbReference type="PROSITE" id="PS01187">
    <property type="entry name" value="EGF_CA"/>
    <property type="match status" value="1"/>
</dbReference>
<comment type="caution">
    <text evidence="18">The sequence shown here is derived from an EMBL/GenBank/DDBJ whole genome shotgun (WGS) entry which is preliminary data.</text>
</comment>
<dbReference type="GO" id="GO:0006310">
    <property type="term" value="P:DNA recombination"/>
    <property type="evidence" value="ECO:0007669"/>
    <property type="project" value="UniProtKB-KW"/>
</dbReference>
<keyword evidence="3 13" id="KW-0245">EGF-like domain</keyword>
<dbReference type="InterPro" id="IPR001881">
    <property type="entry name" value="EGF-like_Ca-bd_dom"/>
</dbReference>
<reference evidence="18" key="1">
    <citation type="submission" date="2022-03" db="EMBL/GenBank/DDBJ databases">
        <authorList>
            <person name="Tunstrom K."/>
        </authorList>
    </citation>
    <scope>NUCLEOTIDE SEQUENCE</scope>
</reference>
<dbReference type="GO" id="GO:0006898">
    <property type="term" value="P:receptor-mediated endocytosis"/>
    <property type="evidence" value="ECO:0007669"/>
    <property type="project" value="TreeGrafter"/>
</dbReference>
<dbReference type="GO" id="GO:0006281">
    <property type="term" value="P:DNA repair"/>
    <property type="evidence" value="ECO:0007669"/>
    <property type="project" value="UniProtKB-KW"/>
</dbReference>
<feature type="repeat" description="LDL-receptor class B" evidence="15">
    <location>
        <begin position="617"/>
        <end position="659"/>
    </location>
</feature>
<dbReference type="InterPro" id="IPR011042">
    <property type="entry name" value="6-blade_b-propeller_TolB-like"/>
</dbReference>
<comment type="subcellular location">
    <subcellularLocation>
        <location evidence="1">Membrane</location>
        <topology evidence="1">Single-pass membrane protein</topology>
    </subcellularLocation>
</comment>
<dbReference type="SMART" id="SM00181">
    <property type="entry name" value="EGF"/>
    <property type="match status" value="6"/>
</dbReference>
<keyword evidence="16" id="KW-0378">Hydrolase</keyword>
<dbReference type="SUPFAM" id="SSF63825">
    <property type="entry name" value="YWTD domain"/>
    <property type="match status" value="2"/>
</dbReference>
<evidence type="ECO:0000256" key="4">
    <source>
        <dbReference type="ARBA" id="ARBA00022583"/>
    </source>
</evidence>
<evidence type="ECO:0000256" key="8">
    <source>
        <dbReference type="ARBA" id="ARBA00022989"/>
    </source>
</evidence>
<dbReference type="FunFam" id="2.10.25.10:FF:000240">
    <property type="entry name" value="Vitamin K-dependent protein S"/>
    <property type="match status" value="1"/>
</dbReference>
<keyword evidence="12" id="KW-0325">Glycoprotein</keyword>
<keyword evidence="16" id="KW-0233">DNA recombination</keyword>
<keyword evidence="10 13" id="KW-1015">Disulfide bond</keyword>
<evidence type="ECO:0000256" key="15">
    <source>
        <dbReference type="PROSITE-ProRule" id="PRU00461"/>
    </source>
</evidence>
<keyword evidence="16" id="KW-0347">Helicase</keyword>
<dbReference type="InterPro" id="IPR036055">
    <property type="entry name" value="LDL_receptor-like_sf"/>
</dbReference>
<evidence type="ECO:0000256" key="11">
    <source>
        <dbReference type="ARBA" id="ARBA00023170"/>
    </source>
</evidence>
<dbReference type="SMART" id="SM00192">
    <property type="entry name" value="LDLa"/>
    <property type="match status" value="9"/>
</dbReference>
<dbReference type="FunFam" id="4.10.400.10:FF:000024">
    <property type="entry name" value="Low-density lipoprotein RecePtor related"/>
    <property type="match status" value="1"/>
</dbReference>
<dbReference type="SUPFAM" id="SSF57424">
    <property type="entry name" value="LDL receptor-like module"/>
    <property type="match status" value="9"/>
</dbReference>
<keyword evidence="5" id="KW-0812">Transmembrane</keyword>
<dbReference type="InterPro" id="IPR023415">
    <property type="entry name" value="LDLR_class-A_CS"/>
</dbReference>
<accession>A0AAU9UGV3</accession>
<dbReference type="GO" id="GO:0042562">
    <property type="term" value="F:hormone binding"/>
    <property type="evidence" value="ECO:0007669"/>
    <property type="project" value="TreeGrafter"/>
</dbReference>
<dbReference type="PROSITE" id="PS01209">
    <property type="entry name" value="LDLRA_1"/>
    <property type="match status" value="3"/>
</dbReference>
<dbReference type="GO" id="GO:0005524">
    <property type="term" value="F:ATP binding"/>
    <property type="evidence" value="ECO:0007669"/>
    <property type="project" value="UniProtKB-KW"/>
</dbReference>
<dbReference type="Gene3D" id="4.10.400.10">
    <property type="entry name" value="Low-density Lipoprotein Receptor"/>
    <property type="match status" value="9"/>
</dbReference>
<dbReference type="SUPFAM" id="SSF57196">
    <property type="entry name" value="EGF/Laminin"/>
    <property type="match status" value="2"/>
</dbReference>
<feature type="disulfide bond" evidence="14">
    <location>
        <begin position="1086"/>
        <end position="1098"/>
    </location>
</feature>
<dbReference type="CDD" id="cd00112">
    <property type="entry name" value="LDLa"/>
    <property type="match status" value="9"/>
</dbReference>
<dbReference type="Gene3D" id="2.120.10.30">
    <property type="entry name" value="TolB, C-terminal domain"/>
    <property type="match status" value="2"/>
</dbReference>
<evidence type="ECO:0000256" key="3">
    <source>
        <dbReference type="ARBA" id="ARBA00022536"/>
    </source>
</evidence>
<organism evidence="18 19">
    <name type="scientific">Euphydryas editha</name>
    <name type="common">Edith's checkerspot</name>
    <dbReference type="NCBI Taxonomy" id="104508"/>
    <lineage>
        <taxon>Eukaryota</taxon>
        <taxon>Metazoa</taxon>
        <taxon>Ecdysozoa</taxon>
        <taxon>Arthropoda</taxon>
        <taxon>Hexapoda</taxon>
        <taxon>Insecta</taxon>
        <taxon>Pterygota</taxon>
        <taxon>Neoptera</taxon>
        <taxon>Endopterygota</taxon>
        <taxon>Lepidoptera</taxon>
        <taxon>Glossata</taxon>
        <taxon>Ditrysia</taxon>
        <taxon>Papilionoidea</taxon>
        <taxon>Nymphalidae</taxon>
        <taxon>Nymphalinae</taxon>
        <taxon>Euphydryas</taxon>
    </lineage>
</organism>
<dbReference type="GO" id="GO:0005509">
    <property type="term" value="F:calcium ion binding"/>
    <property type="evidence" value="ECO:0007669"/>
    <property type="project" value="InterPro"/>
</dbReference>
<dbReference type="GO" id="GO:0016324">
    <property type="term" value="C:apical plasma membrane"/>
    <property type="evidence" value="ECO:0007669"/>
    <property type="project" value="TreeGrafter"/>
</dbReference>
<feature type="disulfide bond" evidence="14">
    <location>
        <begin position="51"/>
        <end position="66"/>
    </location>
</feature>
<comment type="similarity">
    <text evidence="2">Belongs to the LDLR family.</text>
</comment>
<comment type="similarity">
    <text evidence="16">Belongs to the helicase family.</text>
</comment>
<dbReference type="SMART" id="SM00135">
    <property type="entry name" value="LY"/>
    <property type="match status" value="7"/>
</dbReference>
<dbReference type="EMBL" id="CAKOGL010000018">
    <property type="protein sequence ID" value="CAH2098009.1"/>
    <property type="molecule type" value="Genomic_DNA"/>
</dbReference>
<evidence type="ECO:0000256" key="13">
    <source>
        <dbReference type="PROSITE-ProRule" id="PRU00076"/>
    </source>
</evidence>
<evidence type="ECO:0000256" key="7">
    <source>
        <dbReference type="ARBA" id="ARBA00022737"/>
    </source>
</evidence>
<dbReference type="EC" id="5.6.2.3" evidence="16"/>
<evidence type="ECO:0000256" key="2">
    <source>
        <dbReference type="ARBA" id="ARBA00009939"/>
    </source>
</evidence>
<keyword evidence="9" id="KW-0472">Membrane</keyword>
<dbReference type="InterPro" id="IPR013658">
    <property type="entry name" value="SGL"/>
</dbReference>
<protein>
    <recommendedName>
        <fullName evidence="16">ATP-dependent DNA helicase</fullName>
        <ecNumber evidence="16">5.6.2.3</ecNumber>
    </recommendedName>
</protein>
<keyword evidence="16" id="KW-0227">DNA damage</keyword>
<keyword evidence="16" id="KW-0067">ATP-binding</keyword>
<keyword evidence="7" id="KW-0677">Repeat</keyword>
<keyword evidence="4" id="KW-0254">Endocytosis</keyword>
<evidence type="ECO:0000256" key="10">
    <source>
        <dbReference type="ARBA" id="ARBA00023157"/>
    </source>
</evidence>
<sequence length="1314" mass="143263">MALEHWMYLCYGINITLLGVPGEAQSGGAACGGEQFACADASRCVPAAWRCDMRPQCPDASDEIGCTYNMTCGAGQFRCVRSGLCIAASWRCDGDADCGPHDASDEDPYMCEKDFKCWGKWARCATPEDGHFNCVPVYHFCDGVRHCLDGSDEWDICDNFTEASCASHGCSACRPTHEGVACYCQPGYEWRNGHCVDSDECEWEGACSQRCTNLPGSYTCACVDGYTLRDDKKSCAAINEPVGAPLSLVVATQSGVERAWPAGGAPRNRSLDALGVRALDFHFSNRTVCYIHHNISRSSLVCVDADNFNNRTVMPSPTLFPDLNSVSHLAVDWVANNWYFADEAREVVYACDASLRFCRMLLDAGLSKLRGLALDPAAGLMFWSVWGAAAPGVWRATLGGDATRSLAALKLVYPGALAVDPAARLLYWVDAYLESVERTDYDGGRRLTVRRSYVTQKLQQISVLESTLYLPVWSNSSVAAVSRYGRERRRSSVPMRARPLAALVYHRQRQPLVSHPCAAHKGGCAHVCVTAYRGDGRDGRDGRAPHAQCLCRHGFRLVGHGDCERVESDSFLVVSRGAPALVSGLLLGGRGALHDEPFAPAAHAARPTVADVDLRDRTLYYCDVHRYEIVRQKLDGSEREVFVGDDVDNCEGLAIDWMGRNVYWTDDALGQVSVARLDAPARRVLLREQNFNPRSIALDPANGVMYWSVWASVQGARARLEVAAMDASRRRTLLDGELHWPNGLALLLPERVLYWCDTYLNKIERVLVTAAGELAPGARRELVAHEKPDFPLFKPYGLAVYEDAVVWSEHGTGQVRRLRVNGSVDTLRAFPPPLYDLRRVSAAARTGANLCSQDNGGCAELCLATGAGARRCACAEGRALAPDGRACRAAPAATRAPACPDKHFHCGHGRCIDSSFLCDGDADCPDGADEDASPTGPCANVTCKGDEFMQCGMRCIPKSWVCDGLKDCADGADEAAGACARAACGAAQFACARSRRCLPAAWRCDGAPDCGRHDDSDEAGCETESCGSGSFRCANGACVPWEFYCDGHADCADASDERACPSTPATPPRRPAHAHRHNDTEKLGLCEDHEFQCDNRECIRKEFRCDSRVDCLDGSDEWSCDSAHTTGAPAAGSAPRADDCAAPALRCDNDSRCVPLLQLCDGRQDCADGADEADRCELVLRQLIKHFKISEAQMGSWVELPLCLRDFRQTLPLITKGTCADVIRACLKSSPLWISIETLNLKTNMRAHLSENYDSDFSQQLFELGEGKTSFPNTDCSTADIELDGRLGRIIYTLEHLIDAIYPGLESLLQKGYR</sequence>
<evidence type="ECO:0000256" key="12">
    <source>
        <dbReference type="ARBA" id="ARBA00023180"/>
    </source>
</evidence>
<feature type="disulfide bond" evidence="14">
    <location>
        <begin position="943"/>
        <end position="955"/>
    </location>
</feature>
<keyword evidence="19" id="KW-1185">Reference proteome</keyword>
<feature type="disulfide bond" evidence="14">
    <location>
        <begin position="1093"/>
        <end position="1111"/>
    </location>
</feature>
<dbReference type="Proteomes" id="UP001153954">
    <property type="component" value="Unassembled WGS sequence"/>
</dbReference>
<keyword evidence="8" id="KW-1133">Transmembrane helix</keyword>
<dbReference type="Gene3D" id="2.10.25.10">
    <property type="entry name" value="Laminin"/>
    <property type="match status" value="1"/>
</dbReference>
<comment type="cofactor">
    <cofactor evidence="16">
        <name>Mg(2+)</name>
        <dbReference type="ChEBI" id="CHEBI:18420"/>
    </cofactor>
</comment>
<comment type="catalytic activity">
    <reaction evidence="16">
        <text>ATP + H2O = ADP + phosphate + H(+)</text>
        <dbReference type="Rhea" id="RHEA:13065"/>
        <dbReference type="ChEBI" id="CHEBI:15377"/>
        <dbReference type="ChEBI" id="CHEBI:15378"/>
        <dbReference type="ChEBI" id="CHEBI:30616"/>
        <dbReference type="ChEBI" id="CHEBI:43474"/>
        <dbReference type="ChEBI" id="CHEBI:456216"/>
        <dbReference type="EC" id="5.6.2.3"/>
    </reaction>
</comment>
<keyword evidence="16" id="KW-0234">DNA repair</keyword>
<dbReference type="InterPro" id="IPR010285">
    <property type="entry name" value="DNA_helicase_pif1-like_DEAD"/>
</dbReference>
<dbReference type="Pfam" id="PF00057">
    <property type="entry name" value="Ldl_recept_a"/>
    <property type="match status" value="7"/>
</dbReference>
<feature type="disulfide bond" evidence="14">
    <location>
        <begin position="1105"/>
        <end position="1120"/>
    </location>
</feature>
<dbReference type="PROSITE" id="PS50026">
    <property type="entry name" value="EGF_3"/>
    <property type="match status" value="1"/>
</dbReference>
<dbReference type="Pfam" id="PF08450">
    <property type="entry name" value="SGL"/>
    <property type="match status" value="1"/>
</dbReference>
<gene>
    <name evidence="18" type="ORF">EEDITHA_LOCUS13169</name>
</gene>
<dbReference type="GO" id="GO:0000723">
    <property type="term" value="P:telomere maintenance"/>
    <property type="evidence" value="ECO:0007669"/>
    <property type="project" value="InterPro"/>
</dbReference>
<dbReference type="PROSITE" id="PS00010">
    <property type="entry name" value="ASX_HYDROXYL"/>
    <property type="match status" value="1"/>
</dbReference>
<dbReference type="PANTHER" id="PTHR22722:SF14">
    <property type="entry name" value="MEGALIN, ISOFORM A"/>
    <property type="match status" value="1"/>
</dbReference>
<dbReference type="InterPro" id="IPR051221">
    <property type="entry name" value="LDLR-related"/>
</dbReference>
<evidence type="ECO:0000256" key="5">
    <source>
        <dbReference type="ARBA" id="ARBA00022692"/>
    </source>
</evidence>
<proteinExistence type="inferred from homology"/>
<keyword evidence="11" id="KW-0675">Receptor</keyword>
<evidence type="ECO:0000313" key="18">
    <source>
        <dbReference type="EMBL" id="CAH2098009.1"/>
    </source>
</evidence>
<evidence type="ECO:0000256" key="6">
    <source>
        <dbReference type="ARBA" id="ARBA00022729"/>
    </source>
</evidence>
<feature type="disulfide bond" evidence="14">
    <location>
        <begin position="906"/>
        <end position="924"/>
    </location>
</feature>
<evidence type="ECO:0000256" key="9">
    <source>
        <dbReference type="ARBA" id="ARBA00023136"/>
    </source>
</evidence>
<dbReference type="Pfam" id="PF14670">
    <property type="entry name" value="FXa_inhibition"/>
    <property type="match status" value="2"/>
</dbReference>
<evidence type="ECO:0000256" key="14">
    <source>
        <dbReference type="PROSITE-ProRule" id="PRU00124"/>
    </source>
</evidence>